<evidence type="ECO:0000313" key="3">
    <source>
        <dbReference type="Proteomes" id="UP000694844"/>
    </source>
</evidence>
<accession>A0A8B8E5V8</accession>
<keyword evidence="2" id="KW-0732">Signal</keyword>
<organism evidence="3 4">
    <name type="scientific">Crassostrea virginica</name>
    <name type="common">Eastern oyster</name>
    <dbReference type="NCBI Taxonomy" id="6565"/>
    <lineage>
        <taxon>Eukaryota</taxon>
        <taxon>Metazoa</taxon>
        <taxon>Spiralia</taxon>
        <taxon>Lophotrochozoa</taxon>
        <taxon>Mollusca</taxon>
        <taxon>Bivalvia</taxon>
        <taxon>Autobranchia</taxon>
        <taxon>Pteriomorphia</taxon>
        <taxon>Ostreida</taxon>
        <taxon>Ostreoidea</taxon>
        <taxon>Ostreidae</taxon>
        <taxon>Crassostrea</taxon>
    </lineage>
</organism>
<name>A0A8B8E5V8_CRAVI</name>
<dbReference type="AlphaFoldDB" id="A0A8B8E5V8"/>
<dbReference type="GeneID" id="111131703"/>
<feature type="chain" id="PRO_5034553946" evidence="2">
    <location>
        <begin position="23"/>
        <end position="153"/>
    </location>
</feature>
<dbReference type="KEGG" id="cvn:111131703"/>
<reference evidence="4" key="1">
    <citation type="submission" date="2025-08" db="UniProtKB">
        <authorList>
            <consortium name="RefSeq"/>
        </authorList>
    </citation>
    <scope>IDENTIFICATION</scope>
    <source>
        <tissue evidence="4">Whole sample</tissue>
    </source>
</reference>
<feature type="signal peptide" evidence="2">
    <location>
        <begin position="1"/>
        <end position="22"/>
    </location>
</feature>
<evidence type="ECO:0000256" key="1">
    <source>
        <dbReference type="SAM" id="Phobius"/>
    </source>
</evidence>
<keyword evidence="1" id="KW-1133">Transmembrane helix</keyword>
<gene>
    <name evidence="4" type="primary">LOC111131703</name>
</gene>
<dbReference type="Proteomes" id="UP000694844">
    <property type="component" value="Chromosome 4"/>
</dbReference>
<evidence type="ECO:0000313" key="4">
    <source>
        <dbReference type="RefSeq" id="XP_022335058.1"/>
    </source>
</evidence>
<keyword evidence="3" id="KW-1185">Reference proteome</keyword>
<sequence length="153" mass="16674">MPSQKLVIAFLISMGLPELVFSGECCKAHYSILGNYNTEKWCSNYCCIQLGIYDCCDNVLLQAPSYEREDFCSAYLRDNVWVDVVIALGLAAFVIVVCICICKNCCSNARYRGVVLPGQTGPGGVTVVNSQNSQMTQQHPGYPMHPPPGGNPA</sequence>
<keyword evidence="1" id="KW-0812">Transmembrane</keyword>
<keyword evidence="1" id="KW-0472">Membrane</keyword>
<feature type="transmembrane region" description="Helical" evidence="1">
    <location>
        <begin position="80"/>
        <end position="102"/>
    </location>
</feature>
<proteinExistence type="predicted"/>
<dbReference type="OrthoDB" id="6150388at2759"/>
<dbReference type="RefSeq" id="XP_022335058.1">
    <property type="nucleotide sequence ID" value="XM_022479350.1"/>
</dbReference>
<evidence type="ECO:0000256" key="2">
    <source>
        <dbReference type="SAM" id="SignalP"/>
    </source>
</evidence>
<protein>
    <submittedName>
        <fullName evidence="4">Protein shisa-5-like</fullName>
    </submittedName>
</protein>